<dbReference type="Pfam" id="PF24883">
    <property type="entry name" value="NPHP3_N"/>
    <property type="match status" value="1"/>
</dbReference>
<evidence type="ECO:0000259" key="2">
    <source>
        <dbReference type="Pfam" id="PF24883"/>
    </source>
</evidence>
<sequence>MDPITAFQVGASVVAFVDFACALVSTGYRVYKSPSGRSERTVRLSQIAKDLSLVQTRIEQEITRFVSNESDQEVLELCQECKRIGADITSTVESLTARGTSKLSFAKSSFAVAARGLWKDGQVEALKERLEQVRSKMMIAIMISIWLDDISRRLGEAEKHIIQEVANIRAWKLTGIENQKEAREQQAQTLADDLWSSDWQPDLKGQCLTSSQWIDTAILRSLSFADMDTRNTMVSQAYGNTYQWVFSQEAGACGFSHWLKAENSDVFWITGKAGSGKSTLMRYITRHKQLESHLKEWANRLHVVQAAYYFWDSGSNPLQKSREGMMRTLLYQCLEQCPDLLPLVAPRRYAMYEILGHNHFTAPPWAWEELEKALSRLAAESGKYFRIALFIDGLDEFRGDRSQLISFIKLLNTAYKIKICVSSRPWTEFADALCQNPRLTIQDFTHNDILFFIKDQLESHPAFVEWKRVDSTTQSLITDIARGAEGIFLWVAVVVRSVLQSLAAGKAFAETQSFVRSIPPDMSKLFTKIWNSIEPEWIETSSRLFQAKVAALNLINLDVKLLWLMEEGGIPAGDDDKVKKGITPILRRKLDMHTRGILEISASGSIEFLHRSAKDWILGPEIWNQIQSKTPPEYDPSLALLKAANTLTLPNINLSEGTYAWAAIDRILTAASNVADRPEVVPHLVAALDELNSILSRLAGVSQHKNPTAFAAKHWISRLDKIRYKGLDHEAETCFVELAARFAILPYVKAKVSLHPELLHQIRRRKRISLLEGAIYGPDEDTSPRWMPIDEDSNIRPLSTAQRWELLNFLLDKGDSPGRKAYRHKSHHVSWKLSSSWSVLEQLTGEWEWRKQQRELEELRQVGERTYMRRRMHPQRRAEEKEPSEGELLQELREKRERLEEIWKEQNAVNLNGDYFDKVLRLLQRAQTTRRNPHQTPTR</sequence>
<accession>A0AAJ0BE79</accession>
<organism evidence="3 4">
    <name type="scientific">Echria macrotheca</name>
    <dbReference type="NCBI Taxonomy" id="438768"/>
    <lineage>
        <taxon>Eukaryota</taxon>
        <taxon>Fungi</taxon>
        <taxon>Dikarya</taxon>
        <taxon>Ascomycota</taxon>
        <taxon>Pezizomycotina</taxon>
        <taxon>Sordariomycetes</taxon>
        <taxon>Sordariomycetidae</taxon>
        <taxon>Sordariales</taxon>
        <taxon>Schizotheciaceae</taxon>
        <taxon>Echria</taxon>
    </lineage>
</organism>
<feature type="domain" description="Nephrocystin 3-like N-terminal" evidence="2">
    <location>
        <begin position="240"/>
        <end position="424"/>
    </location>
</feature>
<dbReference type="InterPro" id="IPR027417">
    <property type="entry name" value="P-loop_NTPase"/>
</dbReference>
<dbReference type="AlphaFoldDB" id="A0AAJ0BE79"/>
<dbReference type="InterPro" id="IPR056884">
    <property type="entry name" value="NPHP3-like_N"/>
</dbReference>
<comment type="caution">
    <text evidence="3">The sequence shown here is derived from an EMBL/GenBank/DDBJ whole genome shotgun (WGS) entry which is preliminary data.</text>
</comment>
<gene>
    <name evidence="3" type="ORF">QBC47DRAFT_341333</name>
</gene>
<dbReference type="SUPFAM" id="SSF52540">
    <property type="entry name" value="P-loop containing nucleoside triphosphate hydrolases"/>
    <property type="match status" value="1"/>
</dbReference>
<reference evidence="3" key="1">
    <citation type="submission" date="2023-06" db="EMBL/GenBank/DDBJ databases">
        <title>Genome-scale phylogeny and comparative genomics of the fungal order Sordariales.</title>
        <authorList>
            <consortium name="Lawrence Berkeley National Laboratory"/>
            <person name="Hensen N."/>
            <person name="Bonometti L."/>
            <person name="Westerberg I."/>
            <person name="Brannstrom I.O."/>
            <person name="Guillou S."/>
            <person name="Cros-Aarteil S."/>
            <person name="Calhoun S."/>
            <person name="Haridas S."/>
            <person name="Kuo A."/>
            <person name="Mondo S."/>
            <person name="Pangilinan J."/>
            <person name="Riley R."/>
            <person name="Labutti K."/>
            <person name="Andreopoulos B."/>
            <person name="Lipzen A."/>
            <person name="Chen C."/>
            <person name="Yanf M."/>
            <person name="Daum C."/>
            <person name="Ng V."/>
            <person name="Clum A."/>
            <person name="Steindorff A."/>
            <person name="Ohm R."/>
            <person name="Martin F."/>
            <person name="Silar P."/>
            <person name="Natvig D."/>
            <person name="Lalanne C."/>
            <person name="Gautier V."/>
            <person name="Ament-Velasquez S.L."/>
            <person name="Kruys A."/>
            <person name="Hutchinson M.I."/>
            <person name="Powell A.J."/>
            <person name="Barry K."/>
            <person name="Miller A.N."/>
            <person name="Grigoriev I.V."/>
            <person name="Debuchy R."/>
            <person name="Gladieux P."/>
            <person name="Thoren M.H."/>
            <person name="Johannesson H."/>
        </authorList>
    </citation>
    <scope>NUCLEOTIDE SEQUENCE</scope>
    <source>
        <strain evidence="3">PSN4</strain>
    </source>
</reference>
<dbReference type="EMBL" id="MU839831">
    <property type="protein sequence ID" value="KAK1756668.1"/>
    <property type="molecule type" value="Genomic_DNA"/>
</dbReference>
<name>A0AAJ0BE79_9PEZI</name>
<evidence type="ECO:0000313" key="4">
    <source>
        <dbReference type="Proteomes" id="UP001239445"/>
    </source>
</evidence>
<keyword evidence="1" id="KW-0677">Repeat</keyword>
<protein>
    <recommendedName>
        <fullName evidence="2">Nephrocystin 3-like N-terminal domain-containing protein</fullName>
    </recommendedName>
</protein>
<dbReference type="PANTHER" id="PTHR10039">
    <property type="entry name" value="AMELOGENIN"/>
    <property type="match status" value="1"/>
</dbReference>
<evidence type="ECO:0000256" key="1">
    <source>
        <dbReference type="ARBA" id="ARBA00022737"/>
    </source>
</evidence>
<dbReference type="Gene3D" id="3.40.50.300">
    <property type="entry name" value="P-loop containing nucleotide triphosphate hydrolases"/>
    <property type="match status" value="1"/>
</dbReference>
<keyword evidence="4" id="KW-1185">Reference proteome</keyword>
<dbReference type="PANTHER" id="PTHR10039:SF5">
    <property type="entry name" value="NACHT DOMAIN-CONTAINING PROTEIN"/>
    <property type="match status" value="1"/>
</dbReference>
<dbReference type="Proteomes" id="UP001239445">
    <property type="component" value="Unassembled WGS sequence"/>
</dbReference>
<proteinExistence type="predicted"/>
<evidence type="ECO:0000313" key="3">
    <source>
        <dbReference type="EMBL" id="KAK1756668.1"/>
    </source>
</evidence>